<dbReference type="Proteomes" id="UP001157502">
    <property type="component" value="Chromosome 28"/>
</dbReference>
<keyword evidence="2" id="KW-1185">Reference proteome</keyword>
<proteinExistence type="predicted"/>
<evidence type="ECO:0000313" key="2">
    <source>
        <dbReference type="Proteomes" id="UP001157502"/>
    </source>
</evidence>
<dbReference type="EMBL" id="CM055755">
    <property type="protein sequence ID" value="KAJ7990350.1"/>
    <property type="molecule type" value="Genomic_DNA"/>
</dbReference>
<gene>
    <name evidence="1" type="ORF">DPEC_G00299390</name>
</gene>
<organism evidence="1 2">
    <name type="scientific">Dallia pectoralis</name>
    <name type="common">Alaska blackfish</name>
    <dbReference type="NCBI Taxonomy" id="75939"/>
    <lineage>
        <taxon>Eukaryota</taxon>
        <taxon>Metazoa</taxon>
        <taxon>Chordata</taxon>
        <taxon>Craniata</taxon>
        <taxon>Vertebrata</taxon>
        <taxon>Euteleostomi</taxon>
        <taxon>Actinopterygii</taxon>
        <taxon>Neopterygii</taxon>
        <taxon>Teleostei</taxon>
        <taxon>Protacanthopterygii</taxon>
        <taxon>Esociformes</taxon>
        <taxon>Umbridae</taxon>
        <taxon>Dallia</taxon>
    </lineage>
</organism>
<sequence>MGLDQCHRQTTPVGARGVRDGFRAHSTPGTTATRPRPFVERTFAPADSTTSFYGRHANSLSARIGCTVVGQLTAPLRTVRARGGGVRVAAGAPIRRGEIETRKLGRPLFVTRGRHLSTSRRNNGTTVSRYLVRAR</sequence>
<accession>A0ACC2FGG9</accession>
<evidence type="ECO:0000313" key="1">
    <source>
        <dbReference type="EMBL" id="KAJ7990350.1"/>
    </source>
</evidence>
<reference evidence="1" key="1">
    <citation type="submission" date="2021-05" db="EMBL/GenBank/DDBJ databases">
        <authorList>
            <person name="Pan Q."/>
            <person name="Jouanno E."/>
            <person name="Zahm M."/>
            <person name="Klopp C."/>
            <person name="Cabau C."/>
            <person name="Louis A."/>
            <person name="Berthelot C."/>
            <person name="Parey E."/>
            <person name="Roest Crollius H."/>
            <person name="Montfort J."/>
            <person name="Robinson-Rechavi M."/>
            <person name="Bouchez O."/>
            <person name="Lampietro C."/>
            <person name="Lopez Roques C."/>
            <person name="Donnadieu C."/>
            <person name="Postlethwait J."/>
            <person name="Bobe J."/>
            <person name="Dillon D."/>
            <person name="Chandos A."/>
            <person name="von Hippel F."/>
            <person name="Guiguen Y."/>
        </authorList>
    </citation>
    <scope>NUCLEOTIDE SEQUENCE</scope>
    <source>
        <strain evidence="1">YG-Jan2019</strain>
    </source>
</reference>
<protein>
    <submittedName>
        <fullName evidence="1">Uncharacterized protein</fullName>
    </submittedName>
</protein>
<name>A0ACC2FGG9_DALPE</name>
<comment type="caution">
    <text evidence="1">The sequence shown here is derived from an EMBL/GenBank/DDBJ whole genome shotgun (WGS) entry which is preliminary data.</text>
</comment>